<feature type="transmembrane region" description="Helical" evidence="7">
    <location>
        <begin position="17"/>
        <end position="39"/>
    </location>
</feature>
<dbReference type="GO" id="GO:0012505">
    <property type="term" value="C:endomembrane system"/>
    <property type="evidence" value="ECO:0007669"/>
    <property type="project" value="UniProtKB-SubCell"/>
</dbReference>
<evidence type="ECO:0000256" key="4">
    <source>
        <dbReference type="ARBA" id="ARBA00023002"/>
    </source>
</evidence>
<keyword evidence="6 7" id="KW-0472">Membrane</keyword>
<dbReference type="GO" id="GO:0050479">
    <property type="term" value="F:glyceryl-ether monooxygenase activity"/>
    <property type="evidence" value="ECO:0007669"/>
    <property type="project" value="TreeGrafter"/>
</dbReference>
<proteinExistence type="predicted"/>
<feature type="transmembrane region" description="Helical" evidence="7">
    <location>
        <begin position="51"/>
        <end position="70"/>
    </location>
</feature>
<keyword evidence="2 7" id="KW-0812">Transmembrane</keyword>
<organism evidence="9 10">
    <name type="scientific">Parafilimonas terrae</name>
    <dbReference type="NCBI Taxonomy" id="1465490"/>
    <lineage>
        <taxon>Bacteria</taxon>
        <taxon>Pseudomonadati</taxon>
        <taxon>Bacteroidota</taxon>
        <taxon>Chitinophagia</taxon>
        <taxon>Chitinophagales</taxon>
        <taxon>Chitinophagaceae</taxon>
        <taxon>Parafilimonas</taxon>
    </lineage>
</organism>
<dbReference type="RefSeq" id="WP_090654824.1">
    <property type="nucleotide sequence ID" value="NZ_FOXQ01000001.1"/>
</dbReference>
<reference evidence="9 10" key="1">
    <citation type="submission" date="2016-10" db="EMBL/GenBank/DDBJ databases">
        <authorList>
            <person name="de Groot N.N."/>
        </authorList>
    </citation>
    <scope>NUCLEOTIDE SEQUENCE [LARGE SCALE GENOMIC DNA]</scope>
    <source>
        <strain evidence="9 10">DSM 28286</strain>
    </source>
</reference>
<accession>A0A1I5SQL2</accession>
<feature type="domain" description="Fatty acid hydroxylase" evidence="8">
    <location>
        <begin position="95"/>
        <end position="232"/>
    </location>
</feature>
<name>A0A1I5SQL2_9BACT</name>
<dbReference type="OrthoDB" id="9770329at2"/>
<evidence type="ECO:0000313" key="9">
    <source>
        <dbReference type="EMBL" id="SFP72576.1"/>
    </source>
</evidence>
<dbReference type="STRING" id="1465490.SAMN05444277_101873"/>
<keyword evidence="3 7" id="KW-1133">Transmembrane helix</keyword>
<dbReference type="PANTHER" id="PTHR21624:SF1">
    <property type="entry name" value="ALKYLGLYCEROL MONOOXYGENASE"/>
    <property type="match status" value="1"/>
</dbReference>
<keyword evidence="5" id="KW-0443">Lipid metabolism</keyword>
<dbReference type="GO" id="GO:0008610">
    <property type="term" value="P:lipid biosynthetic process"/>
    <property type="evidence" value="ECO:0007669"/>
    <property type="project" value="InterPro"/>
</dbReference>
<dbReference type="EMBL" id="FOXQ01000001">
    <property type="protein sequence ID" value="SFP72576.1"/>
    <property type="molecule type" value="Genomic_DNA"/>
</dbReference>
<keyword evidence="4" id="KW-0560">Oxidoreductase</keyword>
<dbReference type="PANTHER" id="PTHR21624">
    <property type="entry name" value="STEROL DESATURASE-RELATED PROTEIN"/>
    <property type="match status" value="1"/>
</dbReference>
<feature type="transmembrane region" description="Helical" evidence="7">
    <location>
        <begin position="149"/>
        <end position="169"/>
    </location>
</feature>
<dbReference type="AlphaFoldDB" id="A0A1I5SQL2"/>
<gene>
    <name evidence="9" type="ORF">SAMN05444277_101873</name>
</gene>
<dbReference type="InterPro" id="IPR051689">
    <property type="entry name" value="Sterol_desaturase/TMEM195"/>
</dbReference>
<dbReference type="Proteomes" id="UP000199031">
    <property type="component" value="Unassembled WGS sequence"/>
</dbReference>
<dbReference type="GO" id="GO:0005506">
    <property type="term" value="F:iron ion binding"/>
    <property type="evidence" value="ECO:0007669"/>
    <property type="project" value="InterPro"/>
</dbReference>
<evidence type="ECO:0000256" key="1">
    <source>
        <dbReference type="ARBA" id="ARBA00004127"/>
    </source>
</evidence>
<evidence type="ECO:0000256" key="3">
    <source>
        <dbReference type="ARBA" id="ARBA00022989"/>
    </source>
</evidence>
<evidence type="ECO:0000313" key="10">
    <source>
        <dbReference type="Proteomes" id="UP000199031"/>
    </source>
</evidence>
<comment type="subcellular location">
    <subcellularLocation>
        <location evidence="1">Endomembrane system</location>
        <topology evidence="1">Multi-pass membrane protein</topology>
    </subcellularLocation>
</comment>
<dbReference type="InterPro" id="IPR006694">
    <property type="entry name" value="Fatty_acid_hydroxylase"/>
</dbReference>
<dbReference type="GO" id="GO:0016020">
    <property type="term" value="C:membrane"/>
    <property type="evidence" value="ECO:0007669"/>
    <property type="project" value="GOC"/>
</dbReference>
<dbReference type="GO" id="GO:0006643">
    <property type="term" value="P:membrane lipid metabolic process"/>
    <property type="evidence" value="ECO:0007669"/>
    <property type="project" value="TreeGrafter"/>
</dbReference>
<evidence type="ECO:0000256" key="6">
    <source>
        <dbReference type="ARBA" id="ARBA00023136"/>
    </source>
</evidence>
<protein>
    <submittedName>
        <fullName evidence="9">Fatty acid hydroxylase superfamily protein</fullName>
    </submittedName>
</protein>
<evidence type="ECO:0000259" key="8">
    <source>
        <dbReference type="Pfam" id="PF04116"/>
    </source>
</evidence>
<dbReference type="Pfam" id="PF04116">
    <property type="entry name" value="FA_hydroxylase"/>
    <property type="match status" value="1"/>
</dbReference>
<keyword evidence="10" id="KW-1185">Reference proteome</keyword>
<feature type="transmembrane region" description="Helical" evidence="7">
    <location>
        <begin position="90"/>
        <end position="112"/>
    </location>
</feature>
<evidence type="ECO:0000256" key="7">
    <source>
        <dbReference type="SAM" id="Phobius"/>
    </source>
</evidence>
<evidence type="ECO:0000256" key="5">
    <source>
        <dbReference type="ARBA" id="ARBA00023098"/>
    </source>
</evidence>
<evidence type="ECO:0000256" key="2">
    <source>
        <dbReference type="ARBA" id="ARBA00022692"/>
    </source>
</evidence>
<sequence>MNAIVEYFQHIPSLHRALIIAGGITIFWLIESAVPLFTFQYNKWKHAGINLFFTFTTIAINFVFALLIVFTSDWCLKHHFGVLQWIVMPVWLQLIIGLMLMDLIGAWLIHYIEHKIKWMWKFHTIHHSDMHVDTTTANRHHPGESVFRAVFTTIAVFICGAPLWLVFLYQSVSVVLSQFNHANIKMNRKLDKALSYIIVTPNMHRIHHHYIRPETDTNYGNIFPFWDKLFGTYCTTSVENIHYGLDVLEGRNDEDVKDLLKIPFGNSIKTDY</sequence>